<evidence type="ECO:0000313" key="2">
    <source>
        <dbReference type="Proteomes" id="UP001183619"/>
    </source>
</evidence>
<proteinExistence type="predicted"/>
<gene>
    <name evidence="1" type="ORF">J2S37_000084</name>
</gene>
<keyword evidence="2" id="KW-1185">Reference proteome</keyword>
<comment type="caution">
    <text evidence="1">The sequence shown here is derived from an EMBL/GenBank/DDBJ whole genome shotgun (WGS) entry which is preliminary data.</text>
</comment>
<dbReference type="EMBL" id="JAVDYF010000001">
    <property type="protein sequence ID" value="MDR7353546.1"/>
    <property type="molecule type" value="Genomic_DNA"/>
</dbReference>
<dbReference type="RefSeq" id="WP_277104304.1">
    <property type="nucleotide sequence ID" value="NZ_BAAAJS010000052.1"/>
</dbReference>
<accession>A0ABU2B5K0</accession>
<evidence type="ECO:0008006" key="3">
    <source>
        <dbReference type="Google" id="ProtNLM"/>
    </source>
</evidence>
<reference evidence="1 2" key="1">
    <citation type="submission" date="2023-07" db="EMBL/GenBank/DDBJ databases">
        <title>Sequencing the genomes of 1000 actinobacteria strains.</title>
        <authorList>
            <person name="Klenk H.-P."/>
        </authorList>
    </citation>
    <scope>NUCLEOTIDE SEQUENCE [LARGE SCALE GENOMIC DNA]</scope>
    <source>
        <strain evidence="1 2">DSM 44508</strain>
    </source>
</reference>
<organism evidence="1 2">
    <name type="scientific">Corynebacterium felinum</name>
    <dbReference type="NCBI Taxonomy" id="131318"/>
    <lineage>
        <taxon>Bacteria</taxon>
        <taxon>Bacillati</taxon>
        <taxon>Actinomycetota</taxon>
        <taxon>Actinomycetes</taxon>
        <taxon>Mycobacteriales</taxon>
        <taxon>Corynebacteriaceae</taxon>
        <taxon>Corynebacterium</taxon>
    </lineage>
</organism>
<evidence type="ECO:0000313" key="1">
    <source>
        <dbReference type="EMBL" id="MDR7353546.1"/>
    </source>
</evidence>
<dbReference type="Proteomes" id="UP001183619">
    <property type="component" value="Unassembled WGS sequence"/>
</dbReference>
<name>A0ABU2B5K0_9CORY</name>
<sequence length="198" mass="21689">MNTSNTPTPLTVITIGATTMLAGAVRELLSRGATVFSVSRAPERLSVPAQYASHYIPVPANWKDPLGISEKLIAALQAAHTTTVDAALIWIHSAYRPAVVKHIEPIINPQGMLMHVWGTAGILKSERLRTRNIDTRHVILGSVADMYSSRWLNHEEISGAVIHAWDYPHCATPPLAQVPVCLIEESTPVKVFQVGDRY</sequence>
<protein>
    <recommendedName>
        <fullName evidence="3">Short chain dehydrogenase</fullName>
    </recommendedName>
</protein>